<dbReference type="SUPFAM" id="SSF53756">
    <property type="entry name" value="UDP-Glycosyltransferase/glycogen phosphorylase"/>
    <property type="match status" value="1"/>
</dbReference>
<dbReference type="EMBL" id="JBHUOP010000002">
    <property type="protein sequence ID" value="MFD2839792.1"/>
    <property type="molecule type" value="Genomic_DNA"/>
</dbReference>
<accession>A0ABW5XD71</accession>
<gene>
    <name evidence="7" type="ORF">ACFSYH_04320</name>
</gene>
<keyword evidence="8" id="KW-1185">Reference proteome</keyword>
<dbReference type="InterPro" id="IPR051612">
    <property type="entry name" value="Teichoic_Acid_Biosynth"/>
</dbReference>
<dbReference type="Gene3D" id="3.40.50.12580">
    <property type="match status" value="1"/>
</dbReference>
<proteinExistence type="inferred from homology"/>
<protein>
    <submittedName>
        <fullName evidence="7">CDP-glycerol glycerophosphotransferase family protein</fullName>
    </submittedName>
</protein>
<comment type="subcellular location">
    <subcellularLocation>
        <location evidence="1">Cell membrane</location>
        <topology evidence="1">Peripheral membrane protein</topology>
    </subcellularLocation>
</comment>
<evidence type="ECO:0000256" key="5">
    <source>
        <dbReference type="ARBA" id="ARBA00022944"/>
    </source>
</evidence>
<dbReference type="Proteomes" id="UP001597391">
    <property type="component" value="Unassembled WGS sequence"/>
</dbReference>
<name>A0ABW5XD71_9MICO</name>
<dbReference type="InterPro" id="IPR007554">
    <property type="entry name" value="Glycerophosphate_synth"/>
</dbReference>
<evidence type="ECO:0000313" key="7">
    <source>
        <dbReference type="EMBL" id="MFD2839792.1"/>
    </source>
</evidence>
<dbReference type="Pfam" id="PF04464">
    <property type="entry name" value="Glyphos_transf"/>
    <property type="match status" value="1"/>
</dbReference>
<evidence type="ECO:0000256" key="4">
    <source>
        <dbReference type="ARBA" id="ARBA00022679"/>
    </source>
</evidence>
<dbReference type="PANTHER" id="PTHR37316">
    <property type="entry name" value="TEICHOIC ACID GLYCEROL-PHOSPHATE PRIMASE"/>
    <property type="match status" value="1"/>
</dbReference>
<dbReference type="InterPro" id="IPR043148">
    <property type="entry name" value="TagF_C"/>
</dbReference>
<keyword evidence="6" id="KW-0472">Membrane</keyword>
<comment type="similarity">
    <text evidence="2">Belongs to the CDP-glycerol glycerophosphotransferase family.</text>
</comment>
<dbReference type="Gene3D" id="3.40.50.11820">
    <property type="match status" value="1"/>
</dbReference>
<keyword evidence="4" id="KW-0808">Transferase</keyword>
<organism evidence="7 8">
    <name type="scientific">Populibacterium corticicola</name>
    <dbReference type="NCBI Taxonomy" id="1812826"/>
    <lineage>
        <taxon>Bacteria</taxon>
        <taxon>Bacillati</taxon>
        <taxon>Actinomycetota</taxon>
        <taxon>Actinomycetes</taxon>
        <taxon>Micrococcales</taxon>
        <taxon>Jonesiaceae</taxon>
        <taxon>Populibacterium</taxon>
    </lineage>
</organism>
<comment type="caution">
    <text evidence="7">The sequence shown here is derived from an EMBL/GenBank/DDBJ whole genome shotgun (WGS) entry which is preliminary data.</text>
</comment>
<reference evidence="8" key="1">
    <citation type="journal article" date="2019" name="Int. J. Syst. Evol. Microbiol.">
        <title>The Global Catalogue of Microorganisms (GCM) 10K type strain sequencing project: providing services to taxonomists for standard genome sequencing and annotation.</title>
        <authorList>
            <consortium name="The Broad Institute Genomics Platform"/>
            <consortium name="The Broad Institute Genome Sequencing Center for Infectious Disease"/>
            <person name="Wu L."/>
            <person name="Ma J."/>
        </authorList>
    </citation>
    <scope>NUCLEOTIDE SEQUENCE [LARGE SCALE GENOMIC DNA]</scope>
    <source>
        <strain evidence="8">KCTC 33576</strain>
    </source>
</reference>
<evidence type="ECO:0000256" key="6">
    <source>
        <dbReference type="ARBA" id="ARBA00023136"/>
    </source>
</evidence>
<keyword evidence="3" id="KW-1003">Cell membrane</keyword>
<evidence type="ECO:0000256" key="1">
    <source>
        <dbReference type="ARBA" id="ARBA00004202"/>
    </source>
</evidence>
<sequence>MIGTIKRGFALAVKVFLQVCYSPIRLLPARKQITFISRQQDTPSLDFELFAQEFTRRHPDWTVEFLCYEFHSSLAKKLGYFGHVFTQMRHISRSRLVVLDTYCIPVSVLRHKDSLRVIQMWHALGSLKKFGYSILDVGEGSSSDIARIMHMHANYDAVVASSRASTPAFAEAFNVPEAVVHPIPLPRVDALRDTERRDHTRTMLLEQYPELAGKKNVLFAPTFKKGQVFAADALHAYFARHGYNLIAKPHPVALSDTDVIARRYADHSSFDFLSVADYLVTDYSSIMFEAGIADIPVLIFAPDLGEYLEERDFYIDFAAEVPFPIATGFEGLVDNLKQLDREPAEFQDFIGRYVELPQDRRCTEAIADLADSLLDQPVVD</sequence>
<keyword evidence="5" id="KW-0777">Teichoic acid biosynthesis</keyword>
<evidence type="ECO:0000313" key="8">
    <source>
        <dbReference type="Proteomes" id="UP001597391"/>
    </source>
</evidence>
<dbReference type="RefSeq" id="WP_377465348.1">
    <property type="nucleotide sequence ID" value="NZ_JBHUOP010000002.1"/>
</dbReference>
<dbReference type="PANTHER" id="PTHR37316:SF2">
    <property type="entry name" value="TEICHOIC ACID RIBITOL-PHOSPHATE POLYMERASE TARK"/>
    <property type="match status" value="1"/>
</dbReference>
<dbReference type="InterPro" id="IPR043149">
    <property type="entry name" value="TagF_N"/>
</dbReference>
<evidence type="ECO:0000256" key="2">
    <source>
        <dbReference type="ARBA" id="ARBA00010488"/>
    </source>
</evidence>
<evidence type="ECO:0000256" key="3">
    <source>
        <dbReference type="ARBA" id="ARBA00022475"/>
    </source>
</evidence>